<dbReference type="AlphaFoldDB" id="A0A413RDH7"/>
<keyword evidence="2" id="KW-1185">Reference proteome</keyword>
<sequence>MEYFSCLWKKISRIVIVVIALFCVGSIMPEEVKAYEGVDLRYKEEGKHNLYDSKSYTHNGYLRVYFDDTQGYEPGVYLYLSFYDWTVKSNYSFSVYMDNALLLQGMCSDYLEDSKGWAYKYIFIPLQYFKELNRQHVITIYTMSPSGQIGDSMVNNITLYKPLIKNNTTVSAKQISGKKSVKLEWGEMTGAKKYSVYRSDNLNGRYEKIGETTSTNISDNEVKSGNKYYYYVEAKYVDCDVLATNKTSVEVKKPELSIPKIKVKKKRKTLNIYWGIIPDSSKGIEIYMKEGKNKKYKKVNTTTNLKKNKNKKGAVGITASKKYLKKGKKYSFRARTYTYFNNEKIYGRWSKTVSIKG</sequence>
<evidence type="ECO:0000313" key="1">
    <source>
        <dbReference type="EMBL" id="RHA20887.1"/>
    </source>
</evidence>
<dbReference type="Proteomes" id="UP000284779">
    <property type="component" value="Unassembled WGS sequence"/>
</dbReference>
<dbReference type="InterPro" id="IPR013783">
    <property type="entry name" value="Ig-like_fold"/>
</dbReference>
<proteinExistence type="predicted"/>
<reference evidence="1 2" key="1">
    <citation type="submission" date="2018-08" db="EMBL/GenBank/DDBJ databases">
        <title>A genome reference for cultivated species of the human gut microbiota.</title>
        <authorList>
            <person name="Zou Y."/>
            <person name="Xue W."/>
            <person name="Luo G."/>
        </authorList>
    </citation>
    <scope>NUCLEOTIDE SEQUENCE [LARGE SCALE GENOMIC DNA]</scope>
    <source>
        <strain evidence="1 2">AM44-11BH</strain>
    </source>
</reference>
<dbReference type="RefSeq" id="WP_117969362.1">
    <property type="nucleotide sequence ID" value="NZ_JBGKIA010000007.1"/>
</dbReference>
<gene>
    <name evidence="1" type="ORF">DW944_01575</name>
</gene>
<evidence type="ECO:0000313" key="2">
    <source>
        <dbReference type="Proteomes" id="UP000284779"/>
    </source>
</evidence>
<accession>A0A413RDH7</accession>
<name>A0A413RDH7_9FIRM</name>
<protein>
    <recommendedName>
        <fullName evidence="3">Fibronectin type III domain-containing protein</fullName>
    </recommendedName>
</protein>
<dbReference type="Gene3D" id="2.60.40.10">
    <property type="entry name" value="Immunoglobulins"/>
    <property type="match status" value="1"/>
</dbReference>
<dbReference type="EMBL" id="QSFD01000001">
    <property type="protein sequence ID" value="RHA20887.1"/>
    <property type="molecule type" value="Genomic_DNA"/>
</dbReference>
<evidence type="ECO:0008006" key="3">
    <source>
        <dbReference type="Google" id="ProtNLM"/>
    </source>
</evidence>
<organism evidence="1 2">
    <name type="scientific">Eubacterium ventriosum</name>
    <dbReference type="NCBI Taxonomy" id="39496"/>
    <lineage>
        <taxon>Bacteria</taxon>
        <taxon>Bacillati</taxon>
        <taxon>Bacillota</taxon>
        <taxon>Clostridia</taxon>
        <taxon>Eubacteriales</taxon>
        <taxon>Eubacteriaceae</taxon>
        <taxon>Eubacterium</taxon>
    </lineage>
</organism>
<comment type="caution">
    <text evidence="1">The sequence shown here is derived from an EMBL/GenBank/DDBJ whole genome shotgun (WGS) entry which is preliminary data.</text>
</comment>